<keyword evidence="6" id="KW-0119">Carbohydrate metabolism</keyword>
<protein>
    <recommendedName>
        <fullName evidence="3">cellulase</fullName>
        <ecNumber evidence="3">3.2.1.4</ecNumber>
    </recommendedName>
</protein>
<dbReference type="GO" id="GO:0030245">
    <property type="term" value="P:cellulose catabolic process"/>
    <property type="evidence" value="ECO:0007669"/>
    <property type="project" value="UniProtKB-KW"/>
</dbReference>
<evidence type="ECO:0000256" key="1">
    <source>
        <dbReference type="ARBA" id="ARBA00000966"/>
    </source>
</evidence>
<comment type="similarity">
    <text evidence="2">Belongs to the glycosyl hydrolase 9 (cellulase E) family.</text>
</comment>
<keyword evidence="10" id="KW-0732">Signal</keyword>
<keyword evidence="5" id="KW-0136">Cellulose degradation</keyword>
<sequence length="480" mass="53360">MLLLKAWLLCILLIGLSSMGYCSLKLDINGREREHIKNKIDLGELADTDFCDLLNKAVMFYKVQRAGRLPDDDIPWRGNSALQDSSPGSHPDENGDGDLSKGYFDAGDHVKFGFPMAGSMTMLGWGYLQNKDAIEKCGASKIYLEDLKWGWDWLMAAHISPNEFCGQVGNAEADHAYWGPPELMTMPRPTMVIDENNPGTELALEASSALAICSMIMEDIDPTYASNCLQHSKDLNIFGDTYRGIYSNSITDAQNFYKSFSGYNDELVWGNIWLYKATQDKSYLDKAVNYYSEYDVGKMAQQDSHDWDLKAPGAALLLSQILPGNQTYINDIEGFLNWWLPGGGVPYTPGGLAWIRMWAPARYAATTSFLMSVYGGEKYTTFTVKQISYILGNNPNQQSFVVGIGPNHPINPHHRASHHSLTNNIMSPVNNTYLHLGALVGGPGQDDSYKDDRTDYVKNEVACDYQAGFVASLAYLASQQ</sequence>
<feature type="region of interest" description="Disordered" evidence="9">
    <location>
        <begin position="74"/>
        <end position="98"/>
    </location>
</feature>
<evidence type="ECO:0000256" key="2">
    <source>
        <dbReference type="ARBA" id="ARBA00007072"/>
    </source>
</evidence>
<evidence type="ECO:0000256" key="6">
    <source>
        <dbReference type="ARBA" id="ARBA00023277"/>
    </source>
</evidence>
<evidence type="ECO:0000313" key="13">
    <source>
        <dbReference type="Proteomes" id="UP001344447"/>
    </source>
</evidence>
<feature type="domain" description="Glycoside hydrolase family 9" evidence="11">
    <location>
        <begin position="50"/>
        <end position="472"/>
    </location>
</feature>
<keyword evidence="4" id="KW-0378">Hydrolase</keyword>
<evidence type="ECO:0000256" key="7">
    <source>
        <dbReference type="ARBA" id="ARBA00023295"/>
    </source>
</evidence>
<reference evidence="12 13" key="1">
    <citation type="submission" date="2023-11" db="EMBL/GenBank/DDBJ databases">
        <title>Dfirmibasis_genome.</title>
        <authorList>
            <person name="Edelbroek B."/>
            <person name="Kjellin J."/>
            <person name="Jerlstrom-Hultqvist J."/>
            <person name="Soderbom F."/>
        </authorList>
    </citation>
    <scope>NUCLEOTIDE SEQUENCE [LARGE SCALE GENOMIC DNA]</scope>
    <source>
        <strain evidence="12 13">TNS-C-14</strain>
    </source>
</reference>
<evidence type="ECO:0000256" key="8">
    <source>
        <dbReference type="ARBA" id="ARBA00023326"/>
    </source>
</evidence>
<dbReference type="Gene3D" id="1.50.10.10">
    <property type="match status" value="1"/>
</dbReference>
<dbReference type="InterPro" id="IPR008928">
    <property type="entry name" value="6-hairpin_glycosidase_sf"/>
</dbReference>
<dbReference type="Pfam" id="PF00759">
    <property type="entry name" value="Glyco_hydro_9"/>
    <property type="match status" value="1"/>
</dbReference>
<keyword evidence="8" id="KW-0624">Polysaccharide degradation</keyword>
<evidence type="ECO:0000256" key="5">
    <source>
        <dbReference type="ARBA" id="ARBA00023001"/>
    </source>
</evidence>
<keyword evidence="7" id="KW-0326">Glycosidase</keyword>
<dbReference type="InterPro" id="IPR001701">
    <property type="entry name" value="Glyco_hydro_9"/>
</dbReference>
<name>A0AAN7YYH3_9MYCE</name>
<dbReference type="EC" id="3.2.1.4" evidence="3"/>
<dbReference type="EMBL" id="JAVFKY010000002">
    <property type="protein sequence ID" value="KAK5581152.1"/>
    <property type="molecule type" value="Genomic_DNA"/>
</dbReference>
<dbReference type="SUPFAM" id="SSF48208">
    <property type="entry name" value="Six-hairpin glycosidases"/>
    <property type="match status" value="1"/>
</dbReference>
<dbReference type="GO" id="GO:0008810">
    <property type="term" value="F:cellulase activity"/>
    <property type="evidence" value="ECO:0007669"/>
    <property type="project" value="UniProtKB-EC"/>
</dbReference>
<dbReference type="AlphaFoldDB" id="A0AAN7YYH3"/>
<evidence type="ECO:0000256" key="3">
    <source>
        <dbReference type="ARBA" id="ARBA00012601"/>
    </source>
</evidence>
<feature type="chain" id="PRO_5042872666" description="cellulase" evidence="10">
    <location>
        <begin position="23"/>
        <end position="480"/>
    </location>
</feature>
<comment type="caution">
    <text evidence="12">The sequence shown here is derived from an EMBL/GenBank/DDBJ whole genome shotgun (WGS) entry which is preliminary data.</text>
</comment>
<evidence type="ECO:0000259" key="11">
    <source>
        <dbReference type="Pfam" id="PF00759"/>
    </source>
</evidence>
<keyword evidence="13" id="KW-1185">Reference proteome</keyword>
<proteinExistence type="inferred from homology"/>
<comment type="catalytic activity">
    <reaction evidence="1">
        <text>Endohydrolysis of (1-&gt;4)-beta-D-glucosidic linkages in cellulose, lichenin and cereal beta-D-glucans.</text>
        <dbReference type="EC" id="3.2.1.4"/>
    </reaction>
</comment>
<dbReference type="PANTHER" id="PTHR22298">
    <property type="entry name" value="ENDO-1,4-BETA-GLUCANASE"/>
    <property type="match status" value="1"/>
</dbReference>
<dbReference type="Proteomes" id="UP001344447">
    <property type="component" value="Unassembled WGS sequence"/>
</dbReference>
<accession>A0AAN7YYH3</accession>
<evidence type="ECO:0000256" key="10">
    <source>
        <dbReference type="SAM" id="SignalP"/>
    </source>
</evidence>
<evidence type="ECO:0000256" key="9">
    <source>
        <dbReference type="SAM" id="MobiDB-lite"/>
    </source>
</evidence>
<evidence type="ECO:0000313" key="12">
    <source>
        <dbReference type="EMBL" id="KAK5581152.1"/>
    </source>
</evidence>
<gene>
    <name evidence="12" type="ORF">RB653_001181</name>
</gene>
<organism evidence="12 13">
    <name type="scientific">Dictyostelium firmibasis</name>
    <dbReference type="NCBI Taxonomy" id="79012"/>
    <lineage>
        <taxon>Eukaryota</taxon>
        <taxon>Amoebozoa</taxon>
        <taxon>Evosea</taxon>
        <taxon>Eumycetozoa</taxon>
        <taxon>Dictyostelia</taxon>
        <taxon>Dictyosteliales</taxon>
        <taxon>Dictyosteliaceae</taxon>
        <taxon>Dictyostelium</taxon>
    </lineage>
</organism>
<dbReference type="InterPro" id="IPR012341">
    <property type="entry name" value="6hp_glycosidase-like_sf"/>
</dbReference>
<feature type="signal peptide" evidence="10">
    <location>
        <begin position="1"/>
        <end position="22"/>
    </location>
</feature>
<evidence type="ECO:0000256" key="4">
    <source>
        <dbReference type="ARBA" id="ARBA00022801"/>
    </source>
</evidence>